<evidence type="ECO:0000313" key="3">
    <source>
        <dbReference type="Proteomes" id="UP000184488"/>
    </source>
</evidence>
<reference evidence="3" key="1">
    <citation type="submission" date="2016-11" db="EMBL/GenBank/DDBJ databases">
        <authorList>
            <person name="Varghese N."/>
            <person name="Submissions S."/>
        </authorList>
    </citation>
    <scope>NUCLEOTIDE SEQUENCE [LARGE SCALE GENOMIC DNA]</scope>
    <source>
        <strain evidence="3">DSM 18829</strain>
    </source>
</reference>
<dbReference type="Gene3D" id="3.40.50.11200">
    <property type="match status" value="1"/>
</dbReference>
<dbReference type="Proteomes" id="UP000184488">
    <property type="component" value="Unassembled WGS sequence"/>
</dbReference>
<accession>A0A1M6H856</accession>
<dbReference type="STRING" id="415425.SAMN05444363_2918"/>
<dbReference type="AlphaFoldDB" id="A0A1M6H856"/>
<organism evidence="2 3">
    <name type="scientific">Flavobacterium terrae</name>
    <dbReference type="NCBI Taxonomy" id="415425"/>
    <lineage>
        <taxon>Bacteria</taxon>
        <taxon>Pseudomonadati</taxon>
        <taxon>Bacteroidota</taxon>
        <taxon>Flavobacteriia</taxon>
        <taxon>Flavobacteriales</taxon>
        <taxon>Flavobacteriaceae</taxon>
        <taxon>Flavobacterium</taxon>
    </lineage>
</organism>
<gene>
    <name evidence="2" type="ORF">SAMN05444363_2918</name>
</gene>
<dbReference type="InterPro" id="IPR015032">
    <property type="entry name" value="ThsB__TIR-like_domain"/>
</dbReference>
<keyword evidence="3" id="KW-1185">Reference proteome</keyword>
<evidence type="ECO:0000259" key="1">
    <source>
        <dbReference type="Pfam" id="PF08937"/>
    </source>
</evidence>
<name>A0A1M6H856_9FLAO</name>
<sequence>MLISILLLFVVNRNILFKILFTFDKNFTYLEAIDNGCRTVHTKKITFKQISTMSKIYNYSAFYVSEPFSESSLGAHASKDFCYYNLLKAWKGSDNSFPFNNAHDTTYNVRDNSDWELTLKPRLHTRLRNSRNIILFLSQNTSNSKALREEIEYGINTLNLPVIVVYPDLKTTKDIRNSTNSNFSTTVINLWNNLPVFRDSKSKVPVLHIPMDKEIIKRALNNVDFRVNSGKTPDDYYYNS</sequence>
<evidence type="ECO:0000313" key="2">
    <source>
        <dbReference type="EMBL" id="SHJ18370.1"/>
    </source>
</evidence>
<proteinExistence type="predicted"/>
<dbReference type="Pfam" id="PF08937">
    <property type="entry name" value="ThsB_TIR"/>
    <property type="match status" value="1"/>
</dbReference>
<feature type="domain" description="Thoeris protein ThsB TIR-like" evidence="1">
    <location>
        <begin position="76"/>
        <end position="170"/>
    </location>
</feature>
<protein>
    <recommendedName>
        <fullName evidence="1">Thoeris protein ThsB TIR-like domain-containing protein</fullName>
    </recommendedName>
</protein>
<dbReference type="EMBL" id="FQZI01000007">
    <property type="protein sequence ID" value="SHJ18370.1"/>
    <property type="molecule type" value="Genomic_DNA"/>
</dbReference>